<gene>
    <name evidence="2" type="primary">sasA_5</name>
    <name evidence="2" type="ORF">GALL_540070</name>
</gene>
<dbReference type="SUPFAM" id="SSF55874">
    <property type="entry name" value="ATPase domain of HSP90 chaperone/DNA topoisomerase II/histidine kinase"/>
    <property type="match status" value="1"/>
</dbReference>
<reference evidence="2" key="1">
    <citation type="submission" date="2016-10" db="EMBL/GenBank/DDBJ databases">
        <title>Sequence of Gallionella enrichment culture.</title>
        <authorList>
            <person name="Poehlein A."/>
            <person name="Muehling M."/>
            <person name="Daniel R."/>
        </authorList>
    </citation>
    <scope>NUCLEOTIDE SEQUENCE</scope>
</reference>
<dbReference type="Gene3D" id="3.30.565.10">
    <property type="entry name" value="Histidine kinase-like ATPase, C-terminal domain"/>
    <property type="match status" value="1"/>
</dbReference>
<dbReference type="AlphaFoldDB" id="A0A1J5NYU9"/>
<dbReference type="GO" id="GO:0000155">
    <property type="term" value="F:phosphorelay sensor kinase activity"/>
    <property type="evidence" value="ECO:0007669"/>
    <property type="project" value="TreeGrafter"/>
</dbReference>
<dbReference type="SMART" id="SM00387">
    <property type="entry name" value="HATPase_c"/>
    <property type="match status" value="1"/>
</dbReference>
<dbReference type="PANTHER" id="PTHR45569:SF1">
    <property type="entry name" value="SENSOR PROTEIN KDPD"/>
    <property type="match status" value="1"/>
</dbReference>
<proteinExistence type="predicted"/>
<dbReference type="Pfam" id="PF02518">
    <property type="entry name" value="HATPase_c"/>
    <property type="match status" value="1"/>
</dbReference>
<keyword evidence="2" id="KW-0808">Transferase</keyword>
<comment type="caution">
    <text evidence="2">The sequence shown here is derived from an EMBL/GenBank/DDBJ whole genome shotgun (WGS) entry which is preliminary data.</text>
</comment>
<protein>
    <submittedName>
        <fullName evidence="2">Adaptive-response sensory-kinase SasA</fullName>
    </submittedName>
</protein>
<dbReference type="GO" id="GO:0005886">
    <property type="term" value="C:plasma membrane"/>
    <property type="evidence" value="ECO:0007669"/>
    <property type="project" value="TreeGrafter"/>
</dbReference>
<name>A0A1J5NYU9_9ZZZZ</name>
<dbReference type="InterPro" id="IPR005467">
    <property type="entry name" value="His_kinase_dom"/>
</dbReference>
<dbReference type="EMBL" id="MLJW01008113">
    <property type="protein sequence ID" value="OIQ64441.1"/>
    <property type="molecule type" value="Genomic_DNA"/>
</dbReference>
<dbReference type="InterPro" id="IPR052023">
    <property type="entry name" value="Histidine_kinase_KdpD"/>
</dbReference>
<accession>A0A1J5NYU9</accession>
<organism evidence="2">
    <name type="scientific">mine drainage metagenome</name>
    <dbReference type="NCBI Taxonomy" id="410659"/>
    <lineage>
        <taxon>unclassified sequences</taxon>
        <taxon>metagenomes</taxon>
        <taxon>ecological metagenomes</taxon>
    </lineage>
</organism>
<feature type="domain" description="Histidine kinase" evidence="1">
    <location>
        <begin position="14"/>
        <end position="230"/>
    </location>
</feature>
<dbReference type="PROSITE" id="PS50109">
    <property type="entry name" value="HIS_KIN"/>
    <property type="match status" value="1"/>
</dbReference>
<evidence type="ECO:0000313" key="2">
    <source>
        <dbReference type="EMBL" id="OIQ64441.1"/>
    </source>
</evidence>
<keyword evidence="2" id="KW-0418">Kinase</keyword>
<dbReference type="InterPro" id="IPR003594">
    <property type="entry name" value="HATPase_dom"/>
</dbReference>
<sequence length="230" mass="25523">MANEEISFSDLIASSIHDMKNSVNIQIHALERVTQQIKEKVEPDDFDALVSVIAQAHRMDANLIELLSLYKFGKSIYPLDISEHSVNDVIAEVLLQKASVFRFRGIAVDTVCDAACYWYFDRDLVAGVLLNALNNAYNYTVDKIRVVAKIEDNWLTLRIEDNGRGYPASMLQDGAVDADKRVNFFSGSTGLGFYFSSQVTQLHQNQGRCGSLAIENGGTYGGGCFVVRLP</sequence>
<dbReference type="PANTHER" id="PTHR45569">
    <property type="entry name" value="SENSOR PROTEIN KDPD"/>
    <property type="match status" value="1"/>
</dbReference>
<evidence type="ECO:0000259" key="1">
    <source>
        <dbReference type="PROSITE" id="PS50109"/>
    </source>
</evidence>
<dbReference type="InterPro" id="IPR036890">
    <property type="entry name" value="HATPase_C_sf"/>
</dbReference>